<evidence type="ECO:0000256" key="4">
    <source>
        <dbReference type="ARBA" id="ARBA00023163"/>
    </source>
</evidence>
<dbReference type="SUPFAM" id="SSF53822">
    <property type="entry name" value="Periplasmic binding protein-like I"/>
    <property type="match status" value="1"/>
</dbReference>
<dbReference type="InterPro" id="IPR000843">
    <property type="entry name" value="HTH_LacI"/>
</dbReference>
<evidence type="ECO:0000313" key="6">
    <source>
        <dbReference type="EMBL" id="OBR66153.1"/>
    </source>
</evidence>
<protein>
    <submittedName>
        <fullName evidence="6">LacI family transcriptional regulator</fullName>
    </submittedName>
</protein>
<dbReference type="PROSITE" id="PS00356">
    <property type="entry name" value="HTH_LACI_1"/>
    <property type="match status" value="1"/>
</dbReference>
<evidence type="ECO:0000313" key="7">
    <source>
        <dbReference type="Proteomes" id="UP000092024"/>
    </source>
</evidence>
<feature type="domain" description="HTH lacI-type" evidence="5">
    <location>
        <begin position="3"/>
        <end position="57"/>
    </location>
</feature>
<dbReference type="InterPro" id="IPR001761">
    <property type="entry name" value="Peripla_BP/Lac1_sug-bd_dom"/>
</dbReference>
<dbReference type="CDD" id="cd01392">
    <property type="entry name" value="HTH_LacI"/>
    <property type="match status" value="1"/>
</dbReference>
<dbReference type="GO" id="GO:0003700">
    <property type="term" value="F:DNA-binding transcription factor activity"/>
    <property type="evidence" value="ECO:0007669"/>
    <property type="project" value="TreeGrafter"/>
</dbReference>
<evidence type="ECO:0000256" key="1">
    <source>
        <dbReference type="ARBA" id="ARBA00022491"/>
    </source>
</evidence>
<organism evidence="6 7">
    <name type="scientific">Paenibacillus oryzae</name>
    <dbReference type="NCBI Taxonomy" id="1844972"/>
    <lineage>
        <taxon>Bacteria</taxon>
        <taxon>Bacillati</taxon>
        <taxon>Bacillota</taxon>
        <taxon>Bacilli</taxon>
        <taxon>Bacillales</taxon>
        <taxon>Paenibacillaceae</taxon>
        <taxon>Paenibacillus</taxon>
    </lineage>
</organism>
<proteinExistence type="predicted"/>
<dbReference type="EMBL" id="LYPA01000050">
    <property type="protein sequence ID" value="OBR66153.1"/>
    <property type="molecule type" value="Genomic_DNA"/>
</dbReference>
<evidence type="ECO:0000259" key="5">
    <source>
        <dbReference type="PROSITE" id="PS50932"/>
    </source>
</evidence>
<dbReference type="PROSITE" id="PS50932">
    <property type="entry name" value="HTH_LACI_2"/>
    <property type="match status" value="1"/>
</dbReference>
<dbReference type="Proteomes" id="UP000092024">
    <property type="component" value="Unassembled WGS sequence"/>
</dbReference>
<name>A0A1A5YKR6_9BACL</name>
<dbReference type="AlphaFoldDB" id="A0A1A5YKR6"/>
<dbReference type="SMART" id="SM00354">
    <property type="entry name" value="HTH_LACI"/>
    <property type="match status" value="1"/>
</dbReference>
<accession>A0A1A5YKR6</accession>
<keyword evidence="3" id="KW-0238">DNA-binding</keyword>
<dbReference type="RefSeq" id="WP_068682296.1">
    <property type="nucleotide sequence ID" value="NZ_LYPA01000050.1"/>
</dbReference>
<sequence>MAITIKDIAEKVGVSVTTVSRVLNNRGYLSDSLKTRVHQAMEELNYQPNELARSLSRSKSNVIGLIIPDISHPFFAELTKHIEYYAYKKGYKLMLCNSLLDKDKEREYIDLLRASQVDGIIMGSHTMSVNDYMSIKLPLITIDRKISSTIPCISSDNYRGGEMATQLLFQKKCKKIAYLSGNLRLNMLAKQRYDAFVDLVTLEKVEHVIKQTNLNGFNYKEYEELVAELFSEHPDIDGVFASSDMLALQVIRECRRRGKKVPGQVKVVGYDGILISEMDELTTIRQPIKEMGKLSVQYLADLIEGQNPPLDTILPVQLVERSTT</sequence>
<comment type="caution">
    <text evidence="6">The sequence shown here is derived from an EMBL/GenBank/DDBJ whole genome shotgun (WGS) entry which is preliminary data.</text>
</comment>
<dbReference type="SUPFAM" id="SSF47413">
    <property type="entry name" value="lambda repressor-like DNA-binding domains"/>
    <property type="match status" value="1"/>
</dbReference>
<keyword evidence="2" id="KW-0805">Transcription regulation</keyword>
<keyword evidence="1" id="KW-0678">Repressor</keyword>
<evidence type="ECO:0000256" key="3">
    <source>
        <dbReference type="ARBA" id="ARBA00023125"/>
    </source>
</evidence>
<dbReference type="InterPro" id="IPR028082">
    <property type="entry name" value="Peripla_BP_I"/>
</dbReference>
<dbReference type="Gene3D" id="3.40.50.2300">
    <property type="match status" value="2"/>
</dbReference>
<dbReference type="OrthoDB" id="9796186at2"/>
<dbReference type="PRINTS" id="PR00036">
    <property type="entry name" value="HTHLACI"/>
</dbReference>
<dbReference type="Pfam" id="PF00532">
    <property type="entry name" value="Peripla_BP_1"/>
    <property type="match status" value="1"/>
</dbReference>
<keyword evidence="7" id="KW-1185">Reference proteome</keyword>
<dbReference type="STRING" id="1844972.A7K91_20630"/>
<dbReference type="InterPro" id="IPR010982">
    <property type="entry name" value="Lambda_DNA-bd_dom_sf"/>
</dbReference>
<dbReference type="PANTHER" id="PTHR30146">
    <property type="entry name" value="LACI-RELATED TRANSCRIPTIONAL REPRESSOR"/>
    <property type="match status" value="1"/>
</dbReference>
<reference evidence="6 7" key="1">
    <citation type="submission" date="2016-05" db="EMBL/GenBank/DDBJ databases">
        <title>Paenibacillus oryzae. sp. nov., isolated from the rice root.</title>
        <authorList>
            <person name="Zhang J."/>
            <person name="Zhang X."/>
        </authorList>
    </citation>
    <scope>NUCLEOTIDE SEQUENCE [LARGE SCALE GENOMIC DNA]</scope>
    <source>
        <strain evidence="6 7">1DrF-4</strain>
    </source>
</reference>
<dbReference type="GO" id="GO:0000976">
    <property type="term" value="F:transcription cis-regulatory region binding"/>
    <property type="evidence" value="ECO:0007669"/>
    <property type="project" value="TreeGrafter"/>
</dbReference>
<gene>
    <name evidence="6" type="ORF">A7K91_20630</name>
</gene>
<dbReference type="Pfam" id="PF00356">
    <property type="entry name" value="LacI"/>
    <property type="match status" value="1"/>
</dbReference>
<evidence type="ECO:0000256" key="2">
    <source>
        <dbReference type="ARBA" id="ARBA00023015"/>
    </source>
</evidence>
<keyword evidence="4" id="KW-0804">Transcription</keyword>
<dbReference type="CDD" id="cd06291">
    <property type="entry name" value="PBP1_Qymf-like"/>
    <property type="match status" value="1"/>
</dbReference>
<dbReference type="Gene3D" id="1.10.260.40">
    <property type="entry name" value="lambda repressor-like DNA-binding domains"/>
    <property type="match status" value="1"/>
</dbReference>
<dbReference type="PANTHER" id="PTHR30146:SF95">
    <property type="entry name" value="RIBOSE OPERON REPRESSOR"/>
    <property type="match status" value="1"/>
</dbReference>